<evidence type="ECO:0000313" key="1">
    <source>
        <dbReference type="EMBL" id="PXW98706.1"/>
    </source>
</evidence>
<protein>
    <submittedName>
        <fullName evidence="1">Uncharacterized protein</fullName>
    </submittedName>
</protein>
<organism evidence="1 2">
    <name type="scientific">Sphaerotilus hippei</name>
    <dbReference type="NCBI Taxonomy" id="744406"/>
    <lineage>
        <taxon>Bacteria</taxon>
        <taxon>Pseudomonadati</taxon>
        <taxon>Pseudomonadota</taxon>
        <taxon>Betaproteobacteria</taxon>
        <taxon>Burkholderiales</taxon>
        <taxon>Sphaerotilaceae</taxon>
        <taxon>Sphaerotilus</taxon>
    </lineage>
</organism>
<name>A0A318H4U0_9BURK</name>
<dbReference type="RefSeq" id="WP_110399341.1">
    <property type="nucleotide sequence ID" value="NZ_QJJS01000002.1"/>
</dbReference>
<keyword evidence="2" id="KW-1185">Reference proteome</keyword>
<gene>
    <name evidence="1" type="ORF">C7444_102186</name>
</gene>
<dbReference type="OrthoDB" id="6708558at2"/>
<dbReference type="EMBL" id="QJJS01000002">
    <property type="protein sequence ID" value="PXW98706.1"/>
    <property type="molecule type" value="Genomic_DNA"/>
</dbReference>
<proteinExistence type="predicted"/>
<comment type="caution">
    <text evidence="1">The sequence shown here is derived from an EMBL/GenBank/DDBJ whole genome shotgun (WGS) entry which is preliminary data.</text>
</comment>
<reference evidence="1 2" key="1">
    <citation type="submission" date="2018-05" db="EMBL/GenBank/DDBJ databases">
        <title>Genomic Encyclopedia of Type Strains, Phase IV (KMG-IV): sequencing the most valuable type-strain genomes for metagenomic binning, comparative biology and taxonomic classification.</title>
        <authorList>
            <person name="Goeker M."/>
        </authorList>
    </citation>
    <scope>NUCLEOTIDE SEQUENCE [LARGE SCALE GENOMIC DNA]</scope>
    <source>
        <strain evidence="1 2">DSM 566</strain>
    </source>
</reference>
<accession>A0A318H4U0</accession>
<dbReference type="Proteomes" id="UP000247811">
    <property type="component" value="Unassembled WGS sequence"/>
</dbReference>
<sequence>MPMFIEHIDAIARSRQRDVLMVTFGPRIDPTDEEAPRLDWEHLPQRIGLTQFLDQEGVIWQCCGPMRSDNGFGPYEGQIHIDIAYDPAEPRCRRILDRLEHPDGRMKDPMVSLWLMTLDLAMRNAHHDEPGFCNSW</sequence>
<dbReference type="AlphaFoldDB" id="A0A318H4U0"/>
<evidence type="ECO:0000313" key="2">
    <source>
        <dbReference type="Proteomes" id="UP000247811"/>
    </source>
</evidence>